<evidence type="ECO:0000313" key="4">
    <source>
        <dbReference type="Proteomes" id="UP001344447"/>
    </source>
</evidence>
<sequence length="528" mass="60562">MNKEKNCSNSINLMMLTIILLLFTMNGGDCMVYNRQFSFSGTYYMVQEYGFNSNGIADINVNRFDLDGTVVSYNSTIGGKGGNNNNNNKNGSNTDNSSSPVYTGSTGGIIIPINNITLWICQDRDYQSVIGSTPTNMIETKLCDGTATLSNCPINNIPLYDGFKGTFDIVDSDMYRVIILKCNDDRTASLDLSFTLTNRKGQLEKGYLQLPLLYRYIMIIFCCLFFAVSIFWYCHKSSLNVLHFILYIVLVLKLILIIVQYSFWTDANNIGTYSMALWYIQNIFYSFSETAFFLTLFILSRGLKVTRQTLSRSELKTIFVVGFFLCGILLFFRFYNDIYYFLSLMILYFFMMPKIFTNITKNLRILYSHSILSRYINNLEQVNNLTEKKRVFTNLRTSVVLYLGAILFVNSLRIVMVWSLYWLAFTLSEPIFILMVSFLCYSFKPNNTSQSIFRNPNLDAVDFSEIAQNIQNLLNPVDPVLLSTIMEIRSFDPTTCHVIKYPSHQYSKYSLAVLEQPSSSKGDSDKKD</sequence>
<dbReference type="GO" id="GO:0016020">
    <property type="term" value="C:membrane"/>
    <property type="evidence" value="ECO:0007669"/>
    <property type="project" value="InterPro"/>
</dbReference>
<keyword evidence="1" id="KW-1133">Transmembrane helix</keyword>
<evidence type="ECO:0008006" key="5">
    <source>
        <dbReference type="Google" id="ProtNLM"/>
    </source>
</evidence>
<gene>
    <name evidence="3" type="ORF">RB653_004878</name>
</gene>
<dbReference type="EMBL" id="JAVFKY010000001">
    <property type="protein sequence ID" value="KAK5583287.1"/>
    <property type="molecule type" value="Genomic_DNA"/>
</dbReference>
<feature type="transmembrane region" description="Helical" evidence="1">
    <location>
        <begin position="213"/>
        <end position="234"/>
    </location>
</feature>
<evidence type="ECO:0000256" key="2">
    <source>
        <dbReference type="SAM" id="SignalP"/>
    </source>
</evidence>
<reference evidence="3 4" key="1">
    <citation type="submission" date="2023-11" db="EMBL/GenBank/DDBJ databases">
        <title>Dfirmibasis_genome.</title>
        <authorList>
            <person name="Edelbroek B."/>
            <person name="Kjellin J."/>
            <person name="Jerlstrom-Hultqvist J."/>
            <person name="Soderbom F."/>
        </authorList>
    </citation>
    <scope>NUCLEOTIDE SEQUENCE [LARGE SCALE GENOMIC DNA]</scope>
    <source>
        <strain evidence="3 4">TNS-C-14</strain>
    </source>
</reference>
<feature type="transmembrane region" description="Helical" evidence="1">
    <location>
        <begin position="283"/>
        <end position="303"/>
    </location>
</feature>
<protein>
    <recommendedName>
        <fullName evidence="5">Intimal thickness related receptor IRP domain-containing protein</fullName>
    </recommendedName>
</protein>
<feature type="transmembrane region" description="Helical" evidence="1">
    <location>
        <begin position="338"/>
        <end position="356"/>
    </location>
</feature>
<evidence type="ECO:0000313" key="3">
    <source>
        <dbReference type="EMBL" id="KAK5583287.1"/>
    </source>
</evidence>
<feature type="signal peptide" evidence="2">
    <location>
        <begin position="1"/>
        <end position="30"/>
    </location>
</feature>
<keyword evidence="1" id="KW-0472">Membrane</keyword>
<accession>A0AAN7U6Y4</accession>
<feature type="transmembrane region" description="Helical" evidence="1">
    <location>
        <begin position="241"/>
        <end position="263"/>
    </location>
</feature>
<comment type="caution">
    <text evidence="3">The sequence shown here is derived from an EMBL/GenBank/DDBJ whole genome shotgun (WGS) entry which is preliminary data.</text>
</comment>
<dbReference type="PANTHER" id="PTHR21229">
    <property type="entry name" value="LUNG SEVEN TRANSMEMBRANE RECEPTOR"/>
    <property type="match status" value="1"/>
</dbReference>
<feature type="chain" id="PRO_5042988292" description="Intimal thickness related receptor IRP domain-containing protein" evidence="2">
    <location>
        <begin position="31"/>
        <end position="528"/>
    </location>
</feature>
<dbReference type="Proteomes" id="UP001344447">
    <property type="component" value="Unassembled WGS sequence"/>
</dbReference>
<feature type="transmembrane region" description="Helical" evidence="1">
    <location>
        <begin position="399"/>
        <end position="416"/>
    </location>
</feature>
<dbReference type="GO" id="GO:0042147">
    <property type="term" value="P:retrograde transport, endosome to Golgi"/>
    <property type="evidence" value="ECO:0007669"/>
    <property type="project" value="TreeGrafter"/>
</dbReference>
<feature type="transmembrane region" description="Helical" evidence="1">
    <location>
        <begin position="422"/>
        <end position="443"/>
    </location>
</feature>
<dbReference type="GO" id="GO:0005829">
    <property type="term" value="C:cytosol"/>
    <property type="evidence" value="ECO:0007669"/>
    <property type="project" value="GOC"/>
</dbReference>
<proteinExistence type="predicted"/>
<feature type="transmembrane region" description="Helical" evidence="1">
    <location>
        <begin position="315"/>
        <end position="332"/>
    </location>
</feature>
<dbReference type="GO" id="GO:0005794">
    <property type="term" value="C:Golgi apparatus"/>
    <property type="evidence" value="ECO:0007669"/>
    <property type="project" value="TreeGrafter"/>
</dbReference>
<keyword evidence="4" id="KW-1185">Reference proteome</keyword>
<keyword evidence="2" id="KW-0732">Signal</keyword>
<dbReference type="PANTHER" id="PTHR21229:SF57">
    <property type="entry name" value="INTIMAL THICKNESS RELATED RECEPTOR IRP DOMAIN-CONTAINING PROTEIN"/>
    <property type="match status" value="1"/>
</dbReference>
<name>A0AAN7U6Y4_9MYCE</name>
<dbReference type="AlphaFoldDB" id="A0AAN7U6Y4"/>
<dbReference type="InterPro" id="IPR009637">
    <property type="entry name" value="GPR107/GPR108-like"/>
</dbReference>
<keyword evidence="1" id="KW-0812">Transmembrane</keyword>
<evidence type="ECO:0000256" key="1">
    <source>
        <dbReference type="SAM" id="Phobius"/>
    </source>
</evidence>
<organism evidence="3 4">
    <name type="scientific">Dictyostelium firmibasis</name>
    <dbReference type="NCBI Taxonomy" id="79012"/>
    <lineage>
        <taxon>Eukaryota</taxon>
        <taxon>Amoebozoa</taxon>
        <taxon>Evosea</taxon>
        <taxon>Eumycetozoa</taxon>
        <taxon>Dictyostelia</taxon>
        <taxon>Dictyosteliales</taxon>
        <taxon>Dictyosteliaceae</taxon>
        <taxon>Dictyostelium</taxon>
    </lineage>
</organism>